<evidence type="ECO:0000313" key="7">
    <source>
        <dbReference type="Proteomes" id="UP000535890"/>
    </source>
</evidence>
<name>A0A7Y9J8Z1_9PSEU</name>
<comment type="caution">
    <text evidence="6">The sequence shown here is derived from an EMBL/GenBank/DDBJ whole genome shotgun (WGS) entry which is preliminary data.</text>
</comment>
<accession>A0A7Y9J8Z1</accession>
<keyword evidence="2" id="KW-0408">Iron</keyword>
<dbReference type="InterPro" id="IPR006657">
    <property type="entry name" value="MoPterin_dinucl-bd_dom"/>
</dbReference>
<dbReference type="EC" id="1.17.1.9" evidence="6"/>
<gene>
    <name evidence="6" type="ORF">BJ983_005723</name>
</gene>
<evidence type="ECO:0000256" key="1">
    <source>
        <dbReference type="ARBA" id="ARBA00022723"/>
    </source>
</evidence>
<evidence type="ECO:0000259" key="5">
    <source>
        <dbReference type="Pfam" id="PF01568"/>
    </source>
</evidence>
<keyword evidence="6" id="KW-0560">Oxidoreductase</keyword>
<keyword evidence="1" id="KW-0479">Metal-binding</keyword>
<dbReference type="Gene3D" id="3.40.228.10">
    <property type="entry name" value="Dimethylsulfoxide Reductase, domain 2"/>
    <property type="match status" value="1"/>
</dbReference>
<dbReference type="EMBL" id="JACCBN010000001">
    <property type="protein sequence ID" value="NYD39621.1"/>
    <property type="molecule type" value="Genomic_DNA"/>
</dbReference>
<dbReference type="CDD" id="cd00508">
    <property type="entry name" value="MopB_CT_Fdh-Nap-like"/>
    <property type="match status" value="1"/>
</dbReference>
<proteinExistence type="predicted"/>
<dbReference type="Pfam" id="PF01568">
    <property type="entry name" value="Molydop_binding"/>
    <property type="match status" value="1"/>
</dbReference>
<dbReference type="PANTHER" id="PTHR43105">
    <property type="entry name" value="RESPIRATORY NITRATE REDUCTASE"/>
    <property type="match status" value="1"/>
</dbReference>
<dbReference type="GO" id="GO:0043546">
    <property type="term" value="F:molybdopterin cofactor binding"/>
    <property type="evidence" value="ECO:0007669"/>
    <property type="project" value="InterPro"/>
</dbReference>
<keyword evidence="7" id="KW-1185">Reference proteome</keyword>
<evidence type="ECO:0000259" key="4">
    <source>
        <dbReference type="Pfam" id="PF00384"/>
    </source>
</evidence>
<evidence type="ECO:0000256" key="3">
    <source>
        <dbReference type="ARBA" id="ARBA00023014"/>
    </source>
</evidence>
<dbReference type="Proteomes" id="UP000535890">
    <property type="component" value="Unassembled WGS sequence"/>
</dbReference>
<dbReference type="GO" id="GO:0016020">
    <property type="term" value="C:membrane"/>
    <property type="evidence" value="ECO:0007669"/>
    <property type="project" value="TreeGrafter"/>
</dbReference>
<keyword evidence="3" id="KW-0411">Iron-sulfur</keyword>
<feature type="domain" description="Molybdopterin dinucleotide-binding" evidence="5">
    <location>
        <begin position="428"/>
        <end position="532"/>
    </location>
</feature>
<dbReference type="Gene3D" id="2.40.40.20">
    <property type="match status" value="1"/>
</dbReference>
<dbReference type="Pfam" id="PF00384">
    <property type="entry name" value="Molybdopterin"/>
    <property type="match status" value="1"/>
</dbReference>
<dbReference type="PANTHER" id="PTHR43105:SF10">
    <property type="entry name" value="NADH-QUINONE OXIDOREDUCTASE SUBUNIT G"/>
    <property type="match status" value="1"/>
</dbReference>
<dbReference type="GO" id="GO:0008863">
    <property type="term" value="F:formate dehydrogenase (NAD+) activity"/>
    <property type="evidence" value="ECO:0007669"/>
    <property type="project" value="UniProtKB-EC"/>
</dbReference>
<dbReference type="GO" id="GO:0051536">
    <property type="term" value="F:iron-sulfur cluster binding"/>
    <property type="evidence" value="ECO:0007669"/>
    <property type="project" value="UniProtKB-KW"/>
</dbReference>
<dbReference type="AlphaFoldDB" id="A0A7Y9J8Z1"/>
<dbReference type="Gene3D" id="3.40.50.740">
    <property type="match status" value="1"/>
</dbReference>
<dbReference type="InterPro" id="IPR009010">
    <property type="entry name" value="Asp_de-COase-like_dom_sf"/>
</dbReference>
<dbReference type="SUPFAM" id="SSF53706">
    <property type="entry name" value="Formate dehydrogenase/DMSO reductase, domains 1-3"/>
    <property type="match status" value="1"/>
</dbReference>
<dbReference type="InterPro" id="IPR006656">
    <property type="entry name" value="Mopterin_OxRdtase"/>
</dbReference>
<dbReference type="SUPFAM" id="SSF50692">
    <property type="entry name" value="ADC-like"/>
    <property type="match status" value="1"/>
</dbReference>
<organism evidence="6 7">
    <name type="scientific">Actinomycetospora corticicola</name>
    <dbReference type="NCBI Taxonomy" id="663602"/>
    <lineage>
        <taxon>Bacteria</taxon>
        <taxon>Bacillati</taxon>
        <taxon>Actinomycetota</taxon>
        <taxon>Actinomycetes</taxon>
        <taxon>Pseudonocardiales</taxon>
        <taxon>Pseudonocardiaceae</taxon>
        <taxon>Actinomycetospora</taxon>
    </lineage>
</organism>
<dbReference type="GO" id="GO:0022904">
    <property type="term" value="P:respiratory electron transport chain"/>
    <property type="evidence" value="ECO:0007669"/>
    <property type="project" value="TreeGrafter"/>
</dbReference>
<dbReference type="GO" id="GO:0046872">
    <property type="term" value="F:metal ion binding"/>
    <property type="evidence" value="ECO:0007669"/>
    <property type="project" value="UniProtKB-KW"/>
</dbReference>
<evidence type="ECO:0000313" key="6">
    <source>
        <dbReference type="EMBL" id="NYD39621.1"/>
    </source>
</evidence>
<evidence type="ECO:0000256" key="2">
    <source>
        <dbReference type="ARBA" id="ARBA00023004"/>
    </source>
</evidence>
<sequence>MFGAGGGTSAYQEVEETDLVLLWGSNARETHPIYFHHVLKGLRNGASLYVVDPRRTSTARWATGHLPLDVGTDIALAHAMGRVILEAGLENRAFIERATTGFDEYVAAVEPWTLERAQQVTGVDAAMIRETALAFARADRAQLCWTLGITEHHNAVDNVRALINLALLTGHVGRWGSGLVPLRGQNNVQGGGDMGAIPNRLPGGYDVTDDGHRARFDAAWGSAIPATRGLHLSQMFEAMERRDVRAVYVVGENPAETEADVAHARALLSDLDHLVVQDIFRTATAELADVVLPSCADWCEYEGTVTSSERRVQRVRKAIEPPGLARPDTEILCDMARRLGHDWGTPTPEQVWDELRSLSLDWHAGMSYARLEAEGGLQWPCPAEDHPGTPTMHTRLWERDPAKRGAPAPFAPVEHAGPLDELSPEFPLRLTTVRRLDSYNSGVQTGGYASPLRRDEALCVDAADGRALGLRDGERVRVVSRRGAVEAPIRFDDAARPGLAFITPHFSEQVDVNLITNEAWDPQSGTSEFKATAIRIEKLSVSESPRPAAERVPVAGS</sequence>
<dbReference type="GO" id="GO:0003954">
    <property type="term" value="F:NADH dehydrogenase activity"/>
    <property type="evidence" value="ECO:0007669"/>
    <property type="project" value="TreeGrafter"/>
</dbReference>
<protein>
    <submittedName>
        <fullName evidence="6">Formate dehydrogenase major subunit</fullName>
        <ecNumber evidence="6">1.17.1.9</ecNumber>
    </submittedName>
</protein>
<feature type="domain" description="Molybdopterin oxidoreductase" evidence="4">
    <location>
        <begin position="9"/>
        <end position="337"/>
    </location>
</feature>
<dbReference type="InterPro" id="IPR050123">
    <property type="entry name" value="Prok_molybdopt-oxidoreductase"/>
</dbReference>
<reference evidence="6 7" key="1">
    <citation type="submission" date="2020-07" db="EMBL/GenBank/DDBJ databases">
        <title>Sequencing the genomes of 1000 actinobacteria strains.</title>
        <authorList>
            <person name="Klenk H.-P."/>
        </authorList>
    </citation>
    <scope>NUCLEOTIDE SEQUENCE [LARGE SCALE GENOMIC DNA]</scope>
    <source>
        <strain evidence="6 7">DSM 45772</strain>
    </source>
</reference>